<name>A0ACC1CDD6_9ROSI</name>
<dbReference type="Proteomes" id="UP001164250">
    <property type="component" value="Chromosome 1"/>
</dbReference>
<keyword evidence="2" id="KW-1185">Reference proteome</keyword>
<sequence length="186" mass="20173">MKKLNRKGKVHPSPAPLPTISDQHLTLLPATILTLAATLSPEDKQVLAYLLSCSGCTNATTADNFNKTTQKSSVRVDGGGGDHVPIFECNCFRCYMSFWARWDKSPNRQLIHEIIEAYEEGLVKEKKTLKKKKRGNSRKKVSDESKDGDKDELGNSGSSVEMSCGGGADAAAASEDLDLVGGGEQW</sequence>
<comment type="caution">
    <text evidence="1">The sequence shown here is derived from an EMBL/GenBank/DDBJ whole genome shotgun (WGS) entry which is preliminary data.</text>
</comment>
<reference evidence="2" key="1">
    <citation type="journal article" date="2023" name="G3 (Bethesda)">
        <title>Genome assembly and association tests identify interacting loci associated with vigor, precocity, and sex in interspecific pistachio rootstocks.</title>
        <authorList>
            <person name="Palmer W."/>
            <person name="Jacygrad E."/>
            <person name="Sagayaradj S."/>
            <person name="Cavanaugh K."/>
            <person name="Han R."/>
            <person name="Bertier L."/>
            <person name="Beede B."/>
            <person name="Kafkas S."/>
            <person name="Golino D."/>
            <person name="Preece J."/>
            <person name="Michelmore R."/>
        </authorList>
    </citation>
    <scope>NUCLEOTIDE SEQUENCE [LARGE SCALE GENOMIC DNA]</scope>
</reference>
<protein>
    <submittedName>
        <fullName evidence="1">Uncharacterized protein</fullName>
    </submittedName>
</protein>
<evidence type="ECO:0000313" key="2">
    <source>
        <dbReference type="Proteomes" id="UP001164250"/>
    </source>
</evidence>
<gene>
    <name evidence="1" type="ORF">Patl1_01919</name>
</gene>
<dbReference type="EMBL" id="CM047897">
    <property type="protein sequence ID" value="KAJ0113708.1"/>
    <property type="molecule type" value="Genomic_DNA"/>
</dbReference>
<organism evidence="1 2">
    <name type="scientific">Pistacia atlantica</name>
    <dbReference type="NCBI Taxonomy" id="434234"/>
    <lineage>
        <taxon>Eukaryota</taxon>
        <taxon>Viridiplantae</taxon>
        <taxon>Streptophyta</taxon>
        <taxon>Embryophyta</taxon>
        <taxon>Tracheophyta</taxon>
        <taxon>Spermatophyta</taxon>
        <taxon>Magnoliopsida</taxon>
        <taxon>eudicotyledons</taxon>
        <taxon>Gunneridae</taxon>
        <taxon>Pentapetalae</taxon>
        <taxon>rosids</taxon>
        <taxon>malvids</taxon>
        <taxon>Sapindales</taxon>
        <taxon>Anacardiaceae</taxon>
        <taxon>Pistacia</taxon>
    </lineage>
</organism>
<proteinExistence type="predicted"/>
<evidence type="ECO:0000313" key="1">
    <source>
        <dbReference type="EMBL" id="KAJ0113708.1"/>
    </source>
</evidence>
<accession>A0ACC1CDD6</accession>